<evidence type="ECO:0000313" key="11">
    <source>
        <dbReference type="Proteomes" id="UP000307702"/>
    </source>
</evidence>
<comment type="subunit">
    <text evidence="8">Component of the Ubi complex metabolon, which regroups five ubiquinone biosynthesis proteins (UbiE, UbiF, UbiG, UbiH and UbiI) and two accessory factors (UbiK and the lipid-binding protein UbiJ).</text>
</comment>
<gene>
    <name evidence="10" type="ORF">FCS21_03775</name>
</gene>
<accession>A0A8H2JRG7</accession>
<proteinExistence type="inferred from homology"/>
<dbReference type="Pfam" id="PF01494">
    <property type="entry name" value="FAD_binding_3"/>
    <property type="match status" value="1"/>
</dbReference>
<dbReference type="PANTHER" id="PTHR43876">
    <property type="entry name" value="UBIQUINONE BIOSYNTHESIS MONOOXYGENASE COQ6, MITOCHONDRIAL"/>
    <property type="match status" value="1"/>
</dbReference>
<comment type="similarity">
    <text evidence="3">Belongs to the UbiH/COQ6 family.</text>
</comment>
<keyword evidence="4" id="KW-0285">Flavoprotein</keyword>
<dbReference type="GO" id="GO:0071949">
    <property type="term" value="F:FAD binding"/>
    <property type="evidence" value="ECO:0007669"/>
    <property type="project" value="InterPro"/>
</dbReference>
<dbReference type="PRINTS" id="PR00420">
    <property type="entry name" value="RNGMNOXGNASE"/>
</dbReference>
<keyword evidence="11" id="KW-1185">Reference proteome</keyword>
<protein>
    <submittedName>
        <fullName evidence="10">FAD-dependent oxidoreductase</fullName>
    </submittedName>
</protein>
<dbReference type="GO" id="GO:0008682">
    <property type="term" value="F:3-demethoxyubiquinol 3-hydroxylase activity"/>
    <property type="evidence" value="ECO:0007669"/>
    <property type="project" value="TreeGrafter"/>
</dbReference>
<keyword evidence="7" id="KW-0503">Monooxygenase</keyword>
<dbReference type="OrthoDB" id="9769565at2"/>
<evidence type="ECO:0000256" key="7">
    <source>
        <dbReference type="ARBA" id="ARBA00023033"/>
    </source>
</evidence>
<evidence type="ECO:0000256" key="8">
    <source>
        <dbReference type="ARBA" id="ARBA00065734"/>
    </source>
</evidence>
<dbReference type="InterPro" id="IPR036188">
    <property type="entry name" value="FAD/NAD-bd_sf"/>
</dbReference>
<evidence type="ECO:0000256" key="6">
    <source>
        <dbReference type="ARBA" id="ARBA00023002"/>
    </source>
</evidence>
<comment type="cofactor">
    <cofactor evidence="1">
        <name>FAD</name>
        <dbReference type="ChEBI" id="CHEBI:57692"/>
    </cofactor>
</comment>
<reference evidence="10 11" key="1">
    <citation type="submission" date="2019-05" db="EMBL/GenBank/DDBJ databases">
        <title>Colwellia ponticola sp. nov., isolated from seawater.</title>
        <authorList>
            <person name="Yoon J.-H."/>
        </authorList>
    </citation>
    <scope>NUCLEOTIDE SEQUENCE [LARGE SCALE GENOMIC DNA]</scope>
    <source>
        <strain evidence="10 11">OISW-25</strain>
    </source>
</reference>
<comment type="caution">
    <text evidence="10">The sequence shown here is derived from an EMBL/GenBank/DDBJ whole genome shotgun (WGS) entry which is preliminary data.</text>
</comment>
<dbReference type="Gene3D" id="3.50.50.60">
    <property type="entry name" value="FAD/NAD(P)-binding domain"/>
    <property type="match status" value="2"/>
</dbReference>
<evidence type="ECO:0000256" key="5">
    <source>
        <dbReference type="ARBA" id="ARBA00022827"/>
    </source>
</evidence>
<dbReference type="InterPro" id="IPR051205">
    <property type="entry name" value="UbiH/COQ6_monooxygenase"/>
</dbReference>
<keyword evidence="6" id="KW-0560">Oxidoreductase</keyword>
<dbReference type="FunFam" id="3.50.50.60:FF:000021">
    <property type="entry name" value="Ubiquinone biosynthesis monooxygenase COQ6"/>
    <property type="match status" value="1"/>
</dbReference>
<dbReference type="AlphaFoldDB" id="A0A8H2JRG7"/>
<dbReference type="EMBL" id="SZVP01000002">
    <property type="protein sequence ID" value="TMM46900.1"/>
    <property type="molecule type" value="Genomic_DNA"/>
</dbReference>
<evidence type="ECO:0000313" key="10">
    <source>
        <dbReference type="EMBL" id="TMM46900.1"/>
    </source>
</evidence>
<comment type="pathway">
    <text evidence="2">Cofactor biosynthesis; ubiquinone biosynthesis.</text>
</comment>
<keyword evidence="5" id="KW-0274">FAD</keyword>
<dbReference type="InterPro" id="IPR002938">
    <property type="entry name" value="FAD-bd"/>
</dbReference>
<dbReference type="NCBIfam" id="TIGR01988">
    <property type="entry name" value="Ubi-OHases"/>
    <property type="match status" value="1"/>
</dbReference>
<dbReference type="PANTHER" id="PTHR43876:SF10">
    <property type="entry name" value="3-DEMETHOXYUBIQUINOL 3-HYDROXYLASE"/>
    <property type="match status" value="1"/>
</dbReference>
<dbReference type="GO" id="GO:0006744">
    <property type="term" value="P:ubiquinone biosynthetic process"/>
    <property type="evidence" value="ECO:0007669"/>
    <property type="project" value="UniProtKB-UniPathway"/>
</dbReference>
<evidence type="ECO:0000259" key="9">
    <source>
        <dbReference type="Pfam" id="PF01494"/>
    </source>
</evidence>
<dbReference type="SUPFAM" id="SSF51905">
    <property type="entry name" value="FAD/NAD(P)-binding domain"/>
    <property type="match status" value="1"/>
</dbReference>
<evidence type="ECO:0000256" key="1">
    <source>
        <dbReference type="ARBA" id="ARBA00001974"/>
    </source>
</evidence>
<evidence type="ECO:0000256" key="4">
    <source>
        <dbReference type="ARBA" id="ARBA00022630"/>
    </source>
</evidence>
<feature type="domain" description="FAD-binding" evidence="9">
    <location>
        <begin position="5"/>
        <end position="355"/>
    </location>
</feature>
<dbReference type="Proteomes" id="UP000307702">
    <property type="component" value="Unassembled WGS sequence"/>
</dbReference>
<dbReference type="InterPro" id="IPR010971">
    <property type="entry name" value="UbiH/COQ6"/>
</dbReference>
<sequence length="411" mass="45477">MEHFDCVVIGGGMVGATSALTLAQLGLQVALVEKHPPAEFRAEQPLDLRVSAISLASQNLLKQVGAWQQVEQWRACPYKRLGVWEHDSAYTEFNAQDIEQAHLGHIVENRLIQLALWQQVNAMTNIRTFCPESLLSLEQNDNSTCAAYDGAINPNAKVTLTLTNTRLTAKLVIGADGAKSKVRSMSAIGMTGWDYQQSAMLINVETSLPQQDITWQQFFPTGPVAFLPLPGQSQLGGYASLVWYHQRDEITRLAALSNNQLQHEVLKKFPNRLGNIKVLAKAKFSLTRRHANRYQHKQVLLLGDAAHTINPMAGQGVNLGFKDVLALQHVIAEAIGNGEVWYNEKVLARYEKARRNENLLMMSTMDALYAGFSHRSPLVKAARNIALLAVNKVPFVNSTIKNKALAYACGI</sequence>
<dbReference type="GO" id="GO:0110142">
    <property type="term" value="C:ubiquinone biosynthesis complex"/>
    <property type="evidence" value="ECO:0007669"/>
    <property type="project" value="UniProtKB-ARBA"/>
</dbReference>
<evidence type="ECO:0000256" key="3">
    <source>
        <dbReference type="ARBA" id="ARBA00005349"/>
    </source>
</evidence>
<organism evidence="10 11">
    <name type="scientific">Colwellia ponticola</name>
    <dbReference type="NCBI Taxonomy" id="2304625"/>
    <lineage>
        <taxon>Bacteria</taxon>
        <taxon>Pseudomonadati</taxon>
        <taxon>Pseudomonadota</taxon>
        <taxon>Gammaproteobacteria</taxon>
        <taxon>Alteromonadales</taxon>
        <taxon>Colwelliaceae</taxon>
        <taxon>Colwellia</taxon>
    </lineage>
</organism>
<dbReference type="RefSeq" id="WP_138620661.1">
    <property type="nucleotide sequence ID" value="NZ_SZVP01000002.1"/>
</dbReference>
<evidence type="ECO:0000256" key="2">
    <source>
        <dbReference type="ARBA" id="ARBA00004749"/>
    </source>
</evidence>
<dbReference type="UniPathway" id="UPA00232"/>
<name>A0A8H2JRG7_9GAMM</name>